<dbReference type="Gene3D" id="3.30.540.10">
    <property type="entry name" value="Fructose-1,6-Bisphosphatase, subunit A, domain 1"/>
    <property type="match status" value="1"/>
</dbReference>
<dbReference type="GO" id="GO:0006000">
    <property type="term" value="P:fructose metabolic process"/>
    <property type="evidence" value="ECO:0007669"/>
    <property type="project" value="TreeGrafter"/>
</dbReference>
<proteinExistence type="predicted"/>
<protein>
    <submittedName>
        <fullName evidence="2">Fructose-1,6-bisphosphatase, chloroplastic</fullName>
    </submittedName>
</protein>
<dbReference type="GO" id="GO:0006094">
    <property type="term" value="P:gluconeogenesis"/>
    <property type="evidence" value="ECO:0007669"/>
    <property type="project" value="TreeGrafter"/>
</dbReference>
<dbReference type="AlphaFoldDB" id="A0A2G2WAQ1"/>
<dbReference type="PANTHER" id="PTHR11556:SF18">
    <property type="entry name" value="FRUCTOSE-BISPHOSPHATASE"/>
    <property type="match status" value="1"/>
</dbReference>
<comment type="caution">
    <text evidence="2">The sequence shown here is derived from an EMBL/GenBank/DDBJ whole genome shotgun (WGS) entry which is preliminary data.</text>
</comment>
<evidence type="ECO:0000259" key="1">
    <source>
        <dbReference type="Pfam" id="PF00316"/>
    </source>
</evidence>
<organism evidence="2 3">
    <name type="scientific">Capsicum baccatum</name>
    <name type="common">Peruvian pepper</name>
    <dbReference type="NCBI Taxonomy" id="33114"/>
    <lineage>
        <taxon>Eukaryota</taxon>
        <taxon>Viridiplantae</taxon>
        <taxon>Streptophyta</taxon>
        <taxon>Embryophyta</taxon>
        <taxon>Tracheophyta</taxon>
        <taxon>Spermatophyta</taxon>
        <taxon>Magnoliopsida</taxon>
        <taxon>eudicotyledons</taxon>
        <taxon>Gunneridae</taxon>
        <taxon>Pentapetalae</taxon>
        <taxon>asterids</taxon>
        <taxon>lamiids</taxon>
        <taxon>Solanales</taxon>
        <taxon>Solanaceae</taxon>
        <taxon>Solanoideae</taxon>
        <taxon>Capsiceae</taxon>
        <taxon>Capsicum</taxon>
    </lineage>
</organism>
<dbReference type="GO" id="GO:0005829">
    <property type="term" value="C:cytosol"/>
    <property type="evidence" value="ECO:0007669"/>
    <property type="project" value="TreeGrafter"/>
</dbReference>
<name>A0A2G2WAQ1_CAPBA</name>
<dbReference type="GO" id="GO:0006002">
    <property type="term" value="P:fructose 6-phosphate metabolic process"/>
    <property type="evidence" value="ECO:0007669"/>
    <property type="project" value="TreeGrafter"/>
</dbReference>
<gene>
    <name evidence="2" type="ORF">CQW23_16350</name>
</gene>
<dbReference type="Pfam" id="PF00316">
    <property type="entry name" value="FBPase"/>
    <property type="match status" value="1"/>
</dbReference>
<sequence length="134" mass="14883">MPPTVRQSESGVKSYECLNETLSRLCDGACDAHLRLCHGLVRRLAWLVPWSQEQADNIDAELAIVLSSLSLACKQISSLLQRSSIVHITGTQDTINIQGEDQKKLDVISNENKWEDGDYRIRGRRCTCGSVPNG</sequence>
<dbReference type="OrthoDB" id="10256725at2759"/>
<dbReference type="GO" id="GO:0030388">
    <property type="term" value="P:fructose 1,6-bisphosphate metabolic process"/>
    <property type="evidence" value="ECO:0007669"/>
    <property type="project" value="TreeGrafter"/>
</dbReference>
<feature type="domain" description="Fructose-1-6-bisphosphatase class I N-terminal" evidence="1">
    <location>
        <begin position="52"/>
        <end position="111"/>
    </location>
</feature>
<dbReference type="Proteomes" id="UP000224567">
    <property type="component" value="Unassembled WGS sequence"/>
</dbReference>
<dbReference type="GO" id="GO:0042132">
    <property type="term" value="F:fructose 1,6-bisphosphate 1-phosphatase activity"/>
    <property type="evidence" value="ECO:0007669"/>
    <property type="project" value="TreeGrafter"/>
</dbReference>
<keyword evidence="3" id="KW-1185">Reference proteome</keyword>
<reference evidence="3" key="2">
    <citation type="journal article" date="2017" name="J. Anim. Genet.">
        <title>Multiple reference genome sequences of hot pepper reveal the massive evolution of plant disease resistance genes by retroduplication.</title>
        <authorList>
            <person name="Kim S."/>
            <person name="Park J."/>
            <person name="Yeom S.-I."/>
            <person name="Kim Y.-M."/>
            <person name="Seo E."/>
            <person name="Kim K.-T."/>
            <person name="Kim M.-S."/>
            <person name="Lee J.M."/>
            <person name="Cheong K."/>
            <person name="Shin H.-S."/>
            <person name="Kim S.-B."/>
            <person name="Han K."/>
            <person name="Lee J."/>
            <person name="Park M."/>
            <person name="Lee H.-A."/>
            <person name="Lee H.-Y."/>
            <person name="Lee Y."/>
            <person name="Oh S."/>
            <person name="Lee J.H."/>
            <person name="Choi E."/>
            <person name="Choi E."/>
            <person name="Lee S.E."/>
            <person name="Jeon J."/>
            <person name="Kim H."/>
            <person name="Choi G."/>
            <person name="Song H."/>
            <person name="Lee J."/>
            <person name="Lee S.-C."/>
            <person name="Kwon J.-K."/>
            <person name="Lee H.-Y."/>
            <person name="Koo N."/>
            <person name="Hong Y."/>
            <person name="Kim R.W."/>
            <person name="Kang W.-H."/>
            <person name="Huh J.H."/>
            <person name="Kang B.-C."/>
            <person name="Yang T.-J."/>
            <person name="Lee Y.-H."/>
            <person name="Bennetzen J.L."/>
            <person name="Choi D."/>
        </authorList>
    </citation>
    <scope>NUCLEOTIDE SEQUENCE [LARGE SCALE GENOMIC DNA]</scope>
    <source>
        <strain evidence="3">cv. PBC81</strain>
    </source>
</reference>
<reference evidence="2 3" key="1">
    <citation type="journal article" date="2017" name="Genome Biol.">
        <title>New reference genome sequences of hot pepper reveal the massive evolution of plant disease-resistance genes by retroduplication.</title>
        <authorList>
            <person name="Kim S."/>
            <person name="Park J."/>
            <person name="Yeom S.I."/>
            <person name="Kim Y.M."/>
            <person name="Seo E."/>
            <person name="Kim K.T."/>
            <person name="Kim M.S."/>
            <person name="Lee J.M."/>
            <person name="Cheong K."/>
            <person name="Shin H.S."/>
            <person name="Kim S.B."/>
            <person name="Han K."/>
            <person name="Lee J."/>
            <person name="Park M."/>
            <person name="Lee H.A."/>
            <person name="Lee H.Y."/>
            <person name="Lee Y."/>
            <person name="Oh S."/>
            <person name="Lee J.H."/>
            <person name="Choi E."/>
            <person name="Choi E."/>
            <person name="Lee S.E."/>
            <person name="Jeon J."/>
            <person name="Kim H."/>
            <person name="Choi G."/>
            <person name="Song H."/>
            <person name="Lee J."/>
            <person name="Lee S.C."/>
            <person name="Kwon J.K."/>
            <person name="Lee H.Y."/>
            <person name="Koo N."/>
            <person name="Hong Y."/>
            <person name="Kim R.W."/>
            <person name="Kang W.H."/>
            <person name="Huh J.H."/>
            <person name="Kang B.C."/>
            <person name="Yang T.J."/>
            <person name="Lee Y.H."/>
            <person name="Bennetzen J.L."/>
            <person name="Choi D."/>
        </authorList>
    </citation>
    <scope>NUCLEOTIDE SEQUENCE [LARGE SCALE GENOMIC DNA]</scope>
    <source>
        <strain evidence="3">cv. PBC81</strain>
    </source>
</reference>
<evidence type="ECO:0000313" key="2">
    <source>
        <dbReference type="EMBL" id="PHT42325.1"/>
    </source>
</evidence>
<dbReference type="PANTHER" id="PTHR11556">
    <property type="entry name" value="FRUCTOSE-1,6-BISPHOSPHATASE-RELATED"/>
    <property type="match status" value="1"/>
</dbReference>
<dbReference type="GO" id="GO:0005986">
    <property type="term" value="P:sucrose biosynthetic process"/>
    <property type="evidence" value="ECO:0007669"/>
    <property type="project" value="TreeGrafter"/>
</dbReference>
<evidence type="ECO:0000313" key="3">
    <source>
        <dbReference type="Proteomes" id="UP000224567"/>
    </source>
</evidence>
<dbReference type="InterPro" id="IPR000146">
    <property type="entry name" value="FBPase_class-1"/>
</dbReference>
<accession>A0A2G2WAQ1</accession>
<dbReference type="SUPFAM" id="SSF56655">
    <property type="entry name" value="Carbohydrate phosphatase"/>
    <property type="match status" value="1"/>
</dbReference>
<dbReference type="InterPro" id="IPR033391">
    <property type="entry name" value="FBPase_N"/>
</dbReference>
<dbReference type="EMBL" id="MLFT02000007">
    <property type="protein sequence ID" value="PHT42325.1"/>
    <property type="molecule type" value="Genomic_DNA"/>
</dbReference>
<dbReference type="STRING" id="33114.A0A2G2WAQ1"/>